<keyword evidence="10" id="KW-0560">Oxidoreductase</keyword>
<evidence type="ECO:0000313" key="16">
    <source>
        <dbReference type="Proteomes" id="UP001603857"/>
    </source>
</evidence>
<dbReference type="GO" id="GO:0016491">
    <property type="term" value="F:oxidoreductase activity"/>
    <property type="evidence" value="ECO:0007669"/>
    <property type="project" value="UniProtKB-KW"/>
</dbReference>
<dbReference type="SUPFAM" id="SSF47240">
    <property type="entry name" value="Ferritin-like"/>
    <property type="match status" value="1"/>
</dbReference>
<evidence type="ECO:0008006" key="17">
    <source>
        <dbReference type="Google" id="ProtNLM"/>
    </source>
</evidence>
<dbReference type="CDD" id="cd01050">
    <property type="entry name" value="Acyl_ACP_Desat"/>
    <property type="match status" value="1"/>
</dbReference>
<organism evidence="15 16">
    <name type="scientific">Flemingia macrophylla</name>
    <dbReference type="NCBI Taxonomy" id="520843"/>
    <lineage>
        <taxon>Eukaryota</taxon>
        <taxon>Viridiplantae</taxon>
        <taxon>Streptophyta</taxon>
        <taxon>Embryophyta</taxon>
        <taxon>Tracheophyta</taxon>
        <taxon>Spermatophyta</taxon>
        <taxon>Magnoliopsida</taxon>
        <taxon>eudicotyledons</taxon>
        <taxon>Gunneridae</taxon>
        <taxon>Pentapetalae</taxon>
        <taxon>rosids</taxon>
        <taxon>fabids</taxon>
        <taxon>Fabales</taxon>
        <taxon>Fabaceae</taxon>
        <taxon>Papilionoideae</taxon>
        <taxon>50 kb inversion clade</taxon>
        <taxon>NPAAA clade</taxon>
        <taxon>indigoferoid/millettioid clade</taxon>
        <taxon>Phaseoleae</taxon>
        <taxon>Flemingia</taxon>
    </lineage>
</organism>
<feature type="binding site" evidence="14">
    <location>
        <position position="145"/>
    </location>
    <ligand>
        <name>Fe cation</name>
        <dbReference type="ChEBI" id="CHEBI:24875"/>
        <label>1</label>
    </ligand>
</feature>
<dbReference type="GO" id="GO:0046872">
    <property type="term" value="F:metal ion binding"/>
    <property type="evidence" value="ECO:0007669"/>
    <property type="project" value="UniProtKB-KW"/>
</dbReference>
<keyword evidence="7 14" id="KW-0479">Metal-binding</keyword>
<dbReference type="InterPro" id="IPR009078">
    <property type="entry name" value="Ferritin-like_SF"/>
</dbReference>
<feature type="binding site" evidence="14">
    <location>
        <position position="231"/>
    </location>
    <ligand>
        <name>Fe cation</name>
        <dbReference type="ChEBI" id="CHEBI:24875"/>
        <label>1</label>
    </ligand>
</feature>
<keyword evidence="12" id="KW-0443">Lipid metabolism</keyword>
<keyword evidence="9" id="KW-0809">Transit peptide</keyword>
<comment type="cofactor">
    <cofactor evidence="1">
        <name>Fe(2+)</name>
        <dbReference type="ChEBI" id="CHEBI:29033"/>
    </cofactor>
</comment>
<evidence type="ECO:0000256" key="1">
    <source>
        <dbReference type="ARBA" id="ARBA00001954"/>
    </source>
</evidence>
<feature type="binding site" evidence="14">
    <location>
        <position position="231"/>
    </location>
    <ligand>
        <name>Fe cation</name>
        <dbReference type="ChEBI" id="CHEBI:24875"/>
        <label>2</label>
    </ligand>
</feature>
<keyword evidence="16" id="KW-1185">Reference proteome</keyword>
<evidence type="ECO:0000256" key="14">
    <source>
        <dbReference type="PIRSR" id="PIRSR000346-1"/>
    </source>
</evidence>
<protein>
    <recommendedName>
        <fullName evidence="17">Acyl-[acyl-carrier-protein] desaturase</fullName>
    </recommendedName>
</protein>
<dbReference type="Pfam" id="PF03405">
    <property type="entry name" value="FA_desaturase_2"/>
    <property type="match status" value="1"/>
</dbReference>
<evidence type="ECO:0000256" key="4">
    <source>
        <dbReference type="ARBA" id="ARBA00022516"/>
    </source>
</evidence>
<dbReference type="InterPro" id="IPR012348">
    <property type="entry name" value="RNR-like"/>
</dbReference>
<accession>A0ABD1LTX8</accession>
<gene>
    <name evidence="15" type="ORF">Fmac_025433</name>
</gene>
<feature type="binding site" evidence="14">
    <location>
        <position position="234"/>
    </location>
    <ligand>
        <name>Fe cation</name>
        <dbReference type="ChEBI" id="CHEBI:24875"/>
        <label>2</label>
    </ligand>
</feature>
<evidence type="ECO:0000256" key="9">
    <source>
        <dbReference type="ARBA" id="ARBA00022946"/>
    </source>
</evidence>
<evidence type="ECO:0000256" key="7">
    <source>
        <dbReference type="ARBA" id="ARBA00022723"/>
    </source>
</evidence>
<proteinExistence type="inferred from homology"/>
<comment type="cofactor">
    <cofactor evidence="14">
        <name>Fe cation</name>
        <dbReference type="ChEBI" id="CHEBI:24875"/>
    </cofactor>
    <text evidence="14">Binds 2 iron ions per subunit.</text>
</comment>
<name>A0ABD1LTX8_9FABA</name>
<dbReference type="EMBL" id="JBGMDY010000008">
    <property type="protein sequence ID" value="KAL2326375.1"/>
    <property type="molecule type" value="Genomic_DNA"/>
</dbReference>
<dbReference type="InterPro" id="IPR005067">
    <property type="entry name" value="Fatty_acid_desaturase-2"/>
</dbReference>
<comment type="similarity">
    <text evidence="3">Belongs to the fatty acid desaturase type 2 family.</text>
</comment>
<evidence type="ECO:0000256" key="10">
    <source>
        <dbReference type="ARBA" id="ARBA00023002"/>
    </source>
</evidence>
<evidence type="ECO:0000256" key="13">
    <source>
        <dbReference type="ARBA" id="ARBA00023160"/>
    </source>
</evidence>
<dbReference type="PIRSF" id="PIRSF000346">
    <property type="entry name" value="Dlt9_acylACP_des"/>
    <property type="match status" value="1"/>
</dbReference>
<feature type="binding site" evidence="14">
    <location>
        <position position="145"/>
    </location>
    <ligand>
        <name>Fe cation</name>
        <dbReference type="ChEBI" id="CHEBI:24875"/>
        <label>2</label>
    </ligand>
</feature>
<keyword evidence="6" id="KW-0934">Plastid</keyword>
<keyword evidence="11 14" id="KW-0408">Iron</keyword>
<evidence type="ECO:0000256" key="12">
    <source>
        <dbReference type="ARBA" id="ARBA00023098"/>
    </source>
</evidence>
<keyword evidence="5" id="KW-0150">Chloroplast</keyword>
<dbReference type="GO" id="GO:0009507">
    <property type="term" value="C:chloroplast"/>
    <property type="evidence" value="ECO:0007669"/>
    <property type="project" value="UniProtKB-SubCell"/>
</dbReference>
<evidence type="ECO:0000256" key="2">
    <source>
        <dbReference type="ARBA" id="ARBA00004229"/>
    </source>
</evidence>
<evidence type="ECO:0000313" key="15">
    <source>
        <dbReference type="EMBL" id="KAL2326375.1"/>
    </source>
</evidence>
<evidence type="ECO:0000256" key="5">
    <source>
        <dbReference type="ARBA" id="ARBA00022528"/>
    </source>
</evidence>
<reference evidence="15 16" key="1">
    <citation type="submission" date="2024-08" db="EMBL/GenBank/DDBJ databases">
        <title>Insights into the chromosomal genome structure of Flemingia macrophylla.</title>
        <authorList>
            <person name="Ding Y."/>
            <person name="Zhao Y."/>
            <person name="Bi W."/>
            <person name="Wu M."/>
            <person name="Zhao G."/>
            <person name="Gong Y."/>
            <person name="Li W."/>
            <person name="Zhang P."/>
        </authorList>
    </citation>
    <scope>NUCLEOTIDE SEQUENCE [LARGE SCALE GENOMIC DNA]</scope>
    <source>
        <strain evidence="15">DYQJB</strain>
        <tissue evidence="15">Leaf</tissue>
    </source>
</reference>
<dbReference type="FunFam" id="1.10.620.20:FF:000002">
    <property type="entry name" value="Stearoyl-[acyl-carrier-protein] 9-desaturase, chloroplastic"/>
    <property type="match status" value="1"/>
</dbReference>
<evidence type="ECO:0000256" key="8">
    <source>
        <dbReference type="ARBA" id="ARBA00022832"/>
    </source>
</evidence>
<keyword evidence="13" id="KW-0275">Fatty acid biosynthesis</keyword>
<evidence type="ECO:0000256" key="6">
    <source>
        <dbReference type="ARBA" id="ARBA00022640"/>
    </source>
</evidence>
<feature type="binding site" evidence="14">
    <location>
        <position position="148"/>
    </location>
    <ligand>
        <name>Fe cation</name>
        <dbReference type="ChEBI" id="CHEBI:24875"/>
        <label>1</label>
    </ligand>
</feature>
<dbReference type="AlphaFoldDB" id="A0ABD1LTX8"/>
<keyword evidence="4" id="KW-0444">Lipid biosynthesis</keyword>
<evidence type="ECO:0000256" key="11">
    <source>
        <dbReference type="ARBA" id="ARBA00023004"/>
    </source>
</evidence>
<feature type="binding site" evidence="14">
    <location>
        <position position="198"/>
    </location>
    <ligand>
        <name>Fe cation</name>
        <dbReference type="ChEBI" id="CHEBI:24875"/>
        <label>2</label>
    </ligand>
</feature>
<evidence type="ECO:0000256" key="3">
    <source>
        <dbReference type="ARBA" id="ARBA00008749"/>
    </source>
</evidence>
<dbReference type="Proteomes" id="UP001603857">
    <property type="component" value="Unassembled WGS sequence"/>
</dbReference>
<comment type="caution">
    <text evidence="15">The sequence shown here is derived from an EMBL/GenBank/DDBJ whole genome shotgun (WGS) entry which is preliminary data.</text>
</comment>
<keyword evidence="8" id="KW-0276">Fatty acid metabolism</keyword>
<comment type="subcellular location">
    <subcellularLocation>
        <location evidence="2">Plastid</location>
        <location evidence="2">Chloroplast</location>
    </subcellularLocation>
</comment>
<dbReference type="Gene3D" id="1.10.620.20">
    <property type="entry name" value="Ribonucleotide Reductase, subunit A"/>
    <property type="match status" value="1"/>
</dbReference>
<dbReference type="PANTHER" id="PTHR31155">
    <property type="entry name" value="ACYL- ACYL-CARRIER-PROTEIN DESATURASE-RELATED"/>
    <property type="match status" value="1"/>
</dbReference>
<feature type="binding site" evidence="14">
    <location>
        <position position="107"/>
    </location>
    <ligand>
        <name>Fe cation</name>
        <dbReference type="ChEBI" id="CHEBI:24875"/>
        <label>1</label>
    </ligand>
</feature>
<dbReference type="GO" id="GO:0006633">
    <property type="term" value="P:fatty acid biosynthetic process"/>
    <property type="evidence" value="ECO:0007669"/>
    <property type="project" value="UniProtKB-KW"/>
</dbReference>
<dbReference type="PANTHER" id="PTHR31155:SF31">
    <property type="entry name" value="STEAROYL-[ACYL-CARRIER-PROTEIN] 9-DESATURASE 6, CHLOROPLASTIC"/>
    <property type="match status" value="1"/>
</dbReference>
<sequence length="367" mass="41859">MQIQTLPLACTSLKPIVNISPQPLKERKTYSMPPEKVEIFKSLEGWASEKVLPMLKPVEQSWQPQTFLPDSSLPTGEFCDQVKALRDRTKEIPDEYFVVLVGNMITEEALPSYQTALNNQDGIRDDYGASPNPWAVWLRGWSAEENRHGDLLKTYLYLSGRVDMERIERTIHYLIAAGWDAQLENNPYFGSVYTSFQERATFMAHGNIARLAKKSGDQVLAQICGTIAADEKRHEKVYTRIVEKLLEVDPSCAMVAIGDMLEKKIVMPAHLMYDGEDPNLFQHFSAVLQRIGVYSTDDFADILEFLIGQWGLEKLEGLTSHGKKAQDFVCGLTPRIRKFQERAHDQAHKMKPYGIKFSWIFNKELVL</sequence>